<dbReference type="GO" id="GO:0005634">
    <property type="term" value="C:nucleus"/>
    <property type="evidence" value="ECO:0007669"/>
    <property type="project" value="UniProtKB-SubCell"/>
</dbReference>
<feature type="non-terminal residue" evidence="10">
    <location>
        <position position="459"/>
    </location>
</feature>
<feature type="compositionally biased region" description="Polar residues" evidence="8">
    <location>
        <begin position="210"/>
        <end position="230"/>
    </location>
</feature>
<dbReference type="InterPro" id="IPR056751">
    <property type="entry name" value="PAS_13"/>
</dbReference>
<dbReference type="Pfam" id="PF24990">
    <property type="entry name" value="PAS_13"/>
    <property type="match status" value="1"/>
</dbReference>
<dbReference type="PANTHER" id="PTHR31986">
    <property type="entry name" value="REGULATOR OF DRUG SENSITIVITY 2"/>
    <property type="match status" value="1"/>
</dbReference>
<feature type="compositionally biased region" description="Basic and acidic residues" evidence="8">
    <location>
        <begin position="45"/>
        <end position="57"/>
    </location>
</feature>
<evidence type="ECO:0000313" key="10">
    <source>
        <dbReference type="EMBL" id="KAF2090253.1"/>
    </source>
</evidence>
<dbReference type="PROSITE" id="PS50048">
    <property type="entry name" value="ZN2_CY6_FUNGAL_2"/>
    <property type="match status" value="1"/>
</dbReference>
<feature type="domain" description="Zn(2)-C6 fungal-type" evidence="9">
    <location>
        <begin position="13"/>
        <end position="42"/>
    </location>
</feature>
<evidence type="ECO:0000256" key="2">
    <source>
        <dbReference type="ARBA" id="ARBA00022723"/>
    </source>
</evidence>
<evidence type="ECO:0000256" key="1">
    <source>
        <dbReference type="ARBA" id="ARBA00004123"/>
    </source>
</evidence>
<dbReference type="GO" id="GO:0000977">
    <property type="term" value="F:RNA polymerase II transcription regulatory region sequence-specific DNA binding"/>
    <property type="evidence" value="ECO:0007669"/>
    <property type="project" value="TreeGrafter"/>
</dbReference>
<dbReference type="GO" id="GO:0008270">
    <property type="term" value="F:zinc ion binding"/>
    <property type="evidence" value="ECO:0007669"/>
    <property type="project" value="InterPro"/>
</dbReference>
<keyword evidence="6" id="KW-0804">Transcription</keyword>
<keyword evidence="4" id="KW-0805">Transcription regulation</keyword>
<evidence type="ECO:0000259" key="9">
    <source>
        <dbReference type="PROSITE" id="PS50048"/>
    </source>
</evidence>
<keyword evidence="5" id="KW-0238">DNA-binding</keyword>
<evidence type="ECO:0000256" key="7">
    <source>
        <dbReference type="ARBA" id="ARBA00023242"/>
    </source>
</evidence>
<dbReference type="PROSITE" id="PS00463">
    <property type="entry name" value="ZN2_CY6_FUNGAL_1"/>
    <property type="match status" value="1"/>
</dbReference>
<name>A0A9P4LYF2_9PEZI</name>
<evidence type="ECO:0000256" key="5">
    <source>
        <dbReference type="ARBA" id="ARBA00023125"/>
    </source>
</evidence>
<keyword evidence="11" id="KW-1185">Reference proteome</keyword>
<comment type="caution">
    <text evidence="10">The sequence shown here is derived from an EMBL/GenBank/DDBJ whole genome shotgun (WGS) entry which is preliminary data.</text>
</comment>
<dbReference type="FunFam" id="4.10.240.10:FF:000002">
    <property type="entry name" value="Zn cluster transcription factor Rds2"/>
    <property type="match status" value="1"/>
</dbReference>
<protein>
    <recommendedName>
        <fullName evidence="9">Zn(2)-C6 fungal-type domain-containing protein</fullName>
    </recommendedName>
</protein>
<dbReference type="SUPFAM" id="SSF57701">
    <property type="entry name" value="Zn2/Cys6 DNA-binding domain"/>
    <property type="match status" value="1"/>
</dbReference>
<dbReference type="Gene3D" id="4.10.240.10">
    <property type="entry name" value="Zn(2)-C6 fungal-type DNA-binding domain"/>
    <property type="match status" value="1"/>
</dbReference>
<dbReference type="InterPro" id="IPR036864">
    <property type="entry name" value="Zn2-C6_fun-type_DNA-bd_sf"/>
</dbReference>
<dbReference type="InterPro" id="IPR053045">
    <property type="entry name" value="Zinc_cluster_trans_reg"/>
</dbReference>
<evidence type="ECO:0000256" key="6">
    <source>
        <dbReference type="ARBA" id="ARBA00023163"/>
    </source>
</evidence>
<feature type="region of interest" description="Disordered" evidence="8">
    <location>
        <begin position="45"/>
        <end position="121"/>
    </location>
</feature>
<keyword evidence="7" id="KW-0539">Nucleus</keyword>
<sequence length="459" mass="51623">SQSPKKRRKVNHACIYCRRSHMTCDLDRPCARCIKRNIGHLCHDEPRESVKRQKTDPSPEEDSSPKLDPSTSDSSLGPVDRPANSHDAGLNLAPPTLPHALPHTAPIAQPAPVSAPHNPSLTGNNQSLVNYNDWNFGTQNFQDMHAFHPNFMFNTSEASNEYALLNDFLSNSLIDDGALYAAGDDMQQQIFSDPSLTNAMGALPGPNAYPSGNQPSNQLLPPSQAATGNAISRPPSGFPLDKARETYYLTAADPAGTDTPEERMNKLLKAKFDAGMLKPFNYIKGYARLNQYMERNFQPASRQKILRCMDRFRPKFRERVQKLTDVQLVRVEMWFERCLMEYDRVFASMPIPACCWRRTGEIFRGNEEMAELVNVPMENLRNGQISLHDIIEETSLVSYWEKYGAIAFDSSQKAILTSCSLKNPDPESKTPAMRCCFSFTIRRDEYNIPALIVGNFLPI</sequence>
<evidence type="ECO:0000313" key="11">
    <source>
        <dbReference type="Proteomes" id="UP000799776"/>
    </source>
</evidence>
<keyword evidence="3" id="KW-0862">Zinc</keyword>
<feature type="non-terminal residue" evidence="10">
    <location>
        <position position="1"/>
    </location>
</feature>
<dbReference type="CDD" id="cd00067">
    <property type="entry name" value="GAL4"/>
    <property type="match status" value="1"/>
</dbReference>
<evidence type="ECO:0000256" key="8">
    <source>
        <dbReference type="SAM" id="MobiDB-lite"/>
    </source>
</evidence>
<feature type="region of interest" description="Disordered" evidence="8">
    <location>
        <begin position="201"/>
        <end position="236"/>
    </location>
</feature>
<gene>
    <name evidence="10" type="ORF">K490DRAFT_18381</name>
</gene>
<dbReference type="Proteomes" id="UP000799776">
    <property type="component" value="Unassembled WGS sequence"/>
</dbReference>
<dbReference type="EMBL" id="ML978713">
    <property type="protein sequence ID" value="KAF2090253.1"/>
    <property type="molecule type" value="Genomic_DNA"/>
</dbReference>
<dbReference type="PANTHER" id="PTHR31986:SF7">
    <property type="entry name" value="REGULATOR OF DRUG SENSITIVITY 2"/>
    <property type="match status" value="1"/>
</dbReference>
<dbReference type="SMART" id="SM00066">
    <property type="entry name" value="GAL4"/>
    <property type="match status" value="1"/>
</dbReference>
<proteinExistence type="predicted"/>
<accession>A0A9P4LYF2</accession>
<feature type="compositionally biased region" description="Low complexity" evidence="8">
    <location>
        <begin position="92"/>
        <end position="106"/>
    </location>
</feature>
<dbReference type="GO" id="GO:0000981">
    <property type="term" value="F:DNA-binding transcription factor activity, RNA polymerase II-specific"/>
    <property type="evidence" value="ECO:0007669"/>
    <property type="project" value="InterPro"/>
</dbReference>
<dbReference type="OrthoDB" id="65716at2759"/>
<reference evidence="10" key="1">
    <citation type="journal article" date="2020" name="Stud. Mycol.">
        <title>101 Dothideomycetes genomes: a test case for predicting lifestyles and emergence of pathogens.</title>
        <authorList>
            <person name="Haridas S."/>
            <person name="Albert R."/>
            <person name="Binder M."/>
            <person name="Bloem J."/>
            <person name="Labutti K."/>
            <person name="Salamov A."/>
            <person name="Andreopoulos B."/>
            <person name="Baker S."/>
            <person name="Barry K."/>
            <person name="Bills G."/>
            <person name="Bluhm B."/>
            <person name="Cannon C."/>
            <person name="Castanera R."/>
            <person name="Culley D."/>
            <person name="Daum C."/>
            <person name="Ezra D."/>
            <person name="Gonzalez J."/>
            <person name="Henrissat B."/>
            <person name="Kuo A."/>
            <person name="Liang C."/>
            <person name="Lipzen A."/>
            <person name="Lutzoni F."/>
            <person name="Magnuson J."/>
            <person name="Mondo S."/>
            <person name="Nolan M."/>
            <person name="Ohm R."/>
            <person name="Pangilinan J."/>
            <person name="Park H.-J."/>
            <person name="Ramirez L."/>
            <person name="Alfaro M."/>
            <person name="Sun H."/>
            <person name="Tritt A."/>
            <person name="Yoshinaga Y."/>
            <person name="Zwiers L.-H."/>
            <person name="Turgeon B."/>
            <person name="Goodwin S."/>
            <person name="Spatafora J."/>
            <person name="Crous P."/>
            <person name="Grigoriev I."/>
        </authorList>
    </citation>
    <scope>NUCLEOTIDE SEQUENCE</scope>
    <source>
        <strain evidence="10">CBS 121410</strain>
    </source>
</reference>
<dbReference type="InterPro" id="IPR001138">
    <property type="entry name" value="Zn2Cys6_DnaBD"/>
</dbReference>
<dbReference type="AlphaFoldDB" id="A0A9P4LYF2"/>
<keyword evidence="2" id="KW-0479">Metal-binding</keyword>
<comment type="subcellular location">
    <subcellularLocation>
        <location evidence="1">Nucleus</location>
    </subcellularLocation>
</comment>
<evidence type="ECO:0000256" key="3">
    <source>
        <dbReference type="ARBA" id="ARBA00022833"/>
    </source>
</evidence>
<organism evidence="10 11">
    <name type="scientific">Saccharata proteae CBS 121410</name>
    <dbReference type="NCBI Taxonomy" id="1314787"/>
    <lineage>
        <taxon>Eukaryota</taxon>
        <taxon>Fungi</taxon>
        <taxon>Dikarya</taxon>
        <taxon>Ascomycota</taxon>
        <taxon>Pezizomycotina</taxon>
        <taxon>Dothideomycetes</taxon>
        <taxon>Dothideomycetes incertae sedis</taxon>
        <taxon>Botryosphaeriales</taxon>
        <taxon>Saccharataceae</taxon>
        <taxon>Saccharata</taxon>
    </lineage>
</organism>
<dbReference type="Pfam" id="PF00172">
    <property type="entry name" value="Zn_clus"/>
    <property type="match status" value="1"/>
</dbReference>
<evidence type="ECO:0000256" key="4">
    <source>
        <dbReference type="ARBA" id="ARBA00023015"/>
    </source>
</evidence>